<feature type="transmembrane region" description="Helical" evidence="2">
    <location>
        <begin position="73"/>
        <end position="96"/>
    </location>
</feature>
<dbReference type="AlphaFoldDB" id="A0A6A5W9G4"/>
<sequence length="200" mass="21536">MLSHAYHHILLVIWCLARIIQAQVDSLSTAVMPNSPTPSLTTTVNSQHSNTPEILVGPTNTPIPVQNGISKGAITGAVIGGVFASVLIAMAGFLIYRRRRIANAYAEGGVYAAIRIGVLSKKEIAEANLRANEPWVTASMDNLESPIKHLGVAEQAKRGHRQDEGEQEEWMRYEPILGPLNDQNSEGYGNGDGKNGLSPS</sequence>
<dbReference type="EMBL" id="ML977609">
    <property type="protein sequence ID" value="KAF1997768.1"/>
    <property type="molecule type" value="Genomic_DNA"/>
</dbReference>
<dbReference type="Proteomes" id="UP000799779">
    <property type="component" value="Unassembled WGS sequence"/>
</dbReference>
<feature type="compositionally biased region" description="Basic and acidic residues" evidence="1">
    <location>
        <begin position="155"/>
        <end position="172"/>
    </location>
</feature>
<keyword evidence="5" id="KW-1185">Reference proteome</keyword>
<organism evidence="4 5">
    <name type="scientific">Amniculicola lignicola CBS 123094</name>
    <dbReference type="NCBI Taxonomy" id="1392246"/>
    <lineage>
        <taxon>Eukaryota</taxon>
        <taxon>Fungi</taxon>
        <taxon>Dikarya</taxon>
        <taxon>Ascomycota</taxon>
        <taxon>Pezizomycotina</taxon>
        <taxon>Dothideomycetes</taxon>
        <taxon>Pleosporomycetidae</taxon>
        <taxon>Pleosporales</taxon>
        <taxon>Amniculicolaceae</taxon>
        <taxon>Amniculicola</taxon>
    </lineage>
</organism>
<dbReference type="CDD" id="cd12087">
    <property type="entry name" value="TM_EGFR-like"/>
    <property type="match status" value="1"/>
</dbReference>
<reference evidence="4" key="1">
    <citation type="journal article" date="2020" name="Stud. Mycol.">
        <title>101 Dothideomycetes genomes: a test case for predicting lifestyles and emergence of pathogens.</title>
        <authorList>
            <person name="Haridas S."/>
            <person name="Albert R."/>
            <person name="Binder M."/>
            <person name="Bloem J."/>
            <person name="Labutti K."/>
            <person name="Salamov A."/>
            <person name="Andreopoulos B."/>
            <person name="Baker S."/>
            <person name="Barry K."/>
            <person name="Bills G."/>
            <person name="Bluhm B."/>
            <person name="Cannon C."/>
            <person name="Castanera R."/>
            <person name="Culley D."/>
            <person name="Daum C."/>
            <person name="Ezra D."/>
            <person name="Gonzalez J."/>
            <person name="Henrissat B."/>
            <person name="Kuo A."/>
            <person name="Liang C."/>
            <person name="Lipzen A."/>
            <person name="Lutzoni F."/>
            <person name="Magnuson J."/>
            <person name="Mondo S."/>
            <person name="Nolan M."/>
            <person name="Ohm R."/>
            <person name="Pangilinan J."/>
            <person name="Park H.-J."/>
            <person name="Ramirez L."/>
            <person name="Alfaro M."/>
            <person name="Sun H."/>
            <person name="Tritt A."/>
            <person name="Yoshinaga Y."/>
            <person name="Zwiers L.-H."/>
            <person name="Turgeon B."/>
            <person name="Goodwin S."/>
            <person name="Spatafora J."/>
            <person name="Crous P."/>
            <person name="Grigoriev I."/>
        </authorList>
    </citation>
    <scope>NUCLEOTIDE SEQUENCE</scope>
    <source>
        <strain evidence="4">CBS 123094</strain>
    </source>
</reference>
<feature type="region of interest" description="Disordered" evidence="1">
    <location>
        <begin position="153"/>
        <end position="200"/>
    </location>
</feature>
<protein>
    <submittedName>
        <fullName evidence="4">Uncharacterized protein</fullName>
    </submittedName>
</protein>
<keyword evidence="2" id="KW-0472">Membrane</keyword>
<proteinExistence type="predicted"/>
<evidence type="ECO:0000313" key="5">
    <source>
        <dbReference type="Proteomes" id="UP000799779"/>
    </source>
</evidence>
<feature type="signal peptide" evidence="3">
    <location>
        <begin position="1"/>
        <end position="22"/>
    </location>
</feature>
<gene>
    <name evidence="4" type="ORF">P154DRAFT_524510</name>
</gene>
<accession>A0A6A5W9G4</accession>
<name>A0A6A5W9G4_9PLEO</name>
<evidence type="ECO:0000256" key="1">
    <source>
        <dbReference type="SAM" id="MobiDB-lite"/>
    </source>
</evidence>
<evidence type="ECO:0000256" key="2">
    <source>
        <dbReference type="SAM" id="Phobius"/>
    </source>
</evidence>
<feature type="chain" id="PRO_5025360353" evidence="3">
    <location>
        <begin position="23"/>
        <end position="200"/>
    </location>
</feature>
<evidence type="ECO:0000256" key="3">
    <source>
        <dbReference type="SAM" id="SignalP"/>
    </source>
</evidence>
<keyword evidence="2" id="KW-0812">Transmembrane</keyword>
<evidence type="ECO:0000313" key="4">
    <source>
        <dbReference type="EMBL" id="KAF1997768.1"/>
    </source>
</evidence>
<keyword evidence="3" id="KW-0732">Signal</keyword>
<keyword evidence="2" id="KW-1133">Transmembrane helix</keyword>